<dbReference type="InterPro" id="IPR019438">
    <property type="entry name" value="Q_salvage"/>
</dbReference>
<dbReference type="PANTHER" id="PTHR21314:SF0">
    <property type="entry name" value="QUEUOSINE 5'-PHOSPHATE N-GLYCOSYLASE_HYDROLASE"/>
    <property type="match status" value="1"/>
</dbReference>
<dbReference type="PANTHER" id="PTHR21314">
    <property type="entry name" value="QUEUOSINE 5'-PHOSPHATE N-GLYCOSYLASE_HYDROLASE-RELATED"/>
    <property type="match status" value="1"/>
</dbReference>
<keyword evidence="1 6" id="KW-0378">Hydrolase</keyword>
<organism evidence="7 8">
    <name type="scientific">Boletus reticuloceps</name>
    <dbReference type="NCBI Taxonomy" id="495285"/>
    <lineage>
        <taxon>Eukaryota</taxon>
        <taxon>Fungi</taxon>
        <taxon>Dikarya</taxon>
        <taxon>Basidiomycota</taxon>
        <taxon>Agaricomycotina</taxon>
        <taxon>Agaricomycetes</taxon>
        <taxon>Agaricomycetidae</taxon>
        <taxon>Boletales</taxon>
        <taxon>Boletineae</taxon>
        <taxon>Boletaceae</taxon>
        <taxon>Boletoideae</taxon>
        <taxon>Boletus</taxon>
    </lineage>
</organism>
<protein>
    <recommendedName>
        <fullName evidence="3 6">Queuosine 5'-phosphate N-glycosylase/hydrolase</fullName>
        <ecNumber evidence="6">3.2.2.-</ecNumber>
    </recommendedName>
    <alternativeName>
        <fullName evidence="4 6">Queuosine-nucleotide N-glycosylase/hydrolase</fullName>
    </alternativeName>
</protein>
<dbReference type="OrthoDB" id="416777at2759"/>
<evidence type="ECO:0000256" key="5">
    <source>
        <dbReference type="ARBA" id="ARBA00048204"/>
    </source>
</evidence>
<dbReference type="GO" id="GO:0016787">
    <property type="term" value="F:hydrolase activity"/>
    <property type="evidence" value="ECO:0007669"/>
    <property type="project" value="UniProtKB-KW"/>
</dbReference>
<evidence type="ECO:0000313" key="8">
    <source>
        <dbReference type="Proteomes" id="UP000683000"/>
    </source>
</evidence>
<reference evidence="7" key="1">
    <citation type="submission" date="2021-03" db="EMBL/GenBank/DDBJ databases">
        <title>Evolutionary innovations through gain and loss of genes in the ectomycorrhizal Boletales.</title>
        <authorList>
            <person name="Wu G."/>
            <person name="Miyauchi S."/>
            <person name="Morin E."/>
            <person name="Yang Z.-L."/>
            <person name="Xu J."/>
            <person name="Martin F.M."/>
        </authorList>
    </citation>
    <scope>NUCLEOTIDE SEQUENCE</scope>
    <source>
        <strain evidence="7">BR01</strain>
    </source>
</reference>
<evidence type="ECO:0000256" key="6">
    <source>
        <dbReference type="RuleBase" id="RU365002"/>
    </source>
</evidence>
<dbReference type="EC" id="3.2.2.-" evidence="6"/>
<dbReference type="AlphaFoldDB" id="A0A8I2YQ89"/>
<comment type="function">
    <text evidence="6">Catalyzes the hydrolysis of queuosine 5'-phosphate, releasing the nucleobase queuine (q). Is required for salvage of queuine from exogenous queuosine (Q) that is imported and then converted to queuosine 5'-phosphate intracellularly.</text>
</comment>
<evidence type="ECO:0000256" key="1">
    <source>
        <dbReference type="ARBA" id="ARBA00022801"/>
    </source>
</evidence>
<evidence type="ECO:0000256" key="4">
    <source>
        <dbReference type="ARBA" id="ARBA00035393"/>
    </source>
</evidence>
<comment type="catalytic activity">
    <reaction evidence="5 6">
        <text>queuosine 5'-phosphate + H2O = queuine + D-ribose 5-phosphate</text>
        <dbReference type="Rhea" id="RHEA:75387"/>
        <dbReference type="ChEBI" id="CHEBI:15377"/>
        <dbReference type="ChEBI" id="CHEBI:17433"/>
        <dbReference type="ChEBI" id="CHEBI:78346"/>
        <dbReference type="ChEBI" id="CHEBI:194371"/>
    </reaction>
    <physiologicalReaction direction="left-to-right" evidence="5 6">
        <dbReference type="Rhea" id="RHEA:75388"/>
    </physiologicalReaction>
</comment>
<keyword evidence="8" id="KW-1185">Reference proteome</keyword>
<dbReference type="Pfam" id="PF10343">
    <property type="entry name" value="Q_salvage"/>
    <property type="match status" value="1"/>
</dbReference>
<proteinExistence type="inferred from homology"/>
<dbReference type="GO" id="GO:0006400">
    <property type="term" value="P:tRNA modification"/>
    <property type="evidence" value="ECO:0007669"/>
    <property type="project" value="TreeGrafter"/>
</dbReference>
<evidence type="ECO:0000256" key="2">
    <source>
        <dbReference type="ARBA" id="ARBA00035119"/>
    </source>
</evidence>
<sequence>MLSVAKLIHPSVQCKQRLCGARMELTQQPIQARIILNPVVPSCEYALAETNIVRISEDGAKKAAEYISRRMLAESYTPRTWRTQPLHICPPEPYSASDPLTKKCLDWIFLVSSLNFSFWSDKEGSGGRYGVEWRTGWDTETRAVHTGYRGLLAALNRALEENIPITDPAFYASEVLCPDALIEYAFRAAPESQEQLPLLKERIAIMRQVGSDLCNNFGGSYTGFLDVFQKSRHGRGTALELVQAVTDTFPFFFWKRAQILVAETWAAFFPADPSAPHPLFPHGTSSLTMFADYRVPQILHHLGILVYPPSLEEKLRNGEDIPLGSDEEISLRAASIVSVERIRDEILRLRRSSCEEVNSVLIDFYLWDLAKRIESGKERVEEMDSVDILPAHRTRSIWY</sequence>
<comment type="caution">
    <text evidence="7">The sequence shown here is derived from an EMBL/GenBank/DDBJ whole genome shotgun (WGS) entry which is preliminary data.</text>
</comment>
<evidence type="ECO:0000256" key="3">
    <source>
        <dbReference type="ARBA" id="ARBA00035306"/>
    </source>
</evidence>
<evidence type="ECO:0000313" key="7">
    <source>
        <dbReference type="EMBL" id="KAG6377029.1"/>
    </source>
</evidence>
<accession>A0A8I2YQ89</accession>
<dbReference type="EMBL" id="JAGFBS010000010">
    <property type="protein sequence ID" value="KAG6377029.1"/>
    <property type="molecule type" value="Genomic_DNA"/>
</dbReference>
<comment type="similarity">
    <text evidence="2 6">Belongs to the QNG1 protein family.</text>
</comment>
<name>A0A8I2YQ89_9AGAM</name>
<dbReference type="Proteomes" id="UP000683000">
    <property type="component" value="Unassembled WGS sequence"/>
</dbReference>
<gene>
    <name evidence="7" type="ORF">JVT61DRAFT_1077</name>
</gene>